<dbReference type="SUPFAM" id="SSF47413">
    <property type="entry name" value="lambda repressor-like DNA-binding domains"/>
    <property type="match status" value="1"/>
</dbReference>
<accession>U5MTZ8</accession>
<dbReference type="PROSITE" id="PS50943">
    <property type="entry name" value="HTH_CROC1"/>
    <property type="match status" value="1"/>
</dbReference>
<protein>
    <submittedName>
        <fullName evidence="3">HTH-type transcriptional regulator</fullName>
    </submittedName>
</protein>
<dbReference type="EMBL" id="CP006721">
    <property type="protein sequence ID" value="AGX43998.1"/>
    <property type="molecule type" value="Genomic_DNA"/>
</dbReference>
<dbReference type="Pfam" id="PF01381">
    <property type="entry name" value="HTH_3"/>
    <property type="match status" value="1"/>
</dbReference>
<dbReference type="AlphaFoldDB" id="U5MTZ8"/>
<name>U5MTZ8_CLOSA</name>
<dbReference type="InterPro" id="IPR001387">
    <property type="entry name" value="Cro/C1-type_HTH"/>
</dbReference>
<dbReference type="InterPro" id="IPR010982">
    <property type="entry name" value="Lambda_DNA-bd_dom_sf"/>
</dbReference>
<dbReference type="HOGENOM" id="CLU_066192_4_2_9"/>
<dbReference type="eggNOG" id="COG1396">
    <property type="taxonomic scope" value="Bacteria"/>
</dbReference>
<evidence type="ECO:0000256" key="1">
    <source>
        <dbReference type="ARBA" id="ARBA00023125"/>
    </source>
</evidence>
<dbReference type="RefSeq" id="WP_022747141.1">
    <property type="nucleotide sequence ID" value="NC_022571.1"/>
</dbReference>
<reference evidence="3 4" key="1">
    <citation type="journal article" date="2013" name="Genome Announc.">
        <title>Complete Genome Sequence of the Solvent Producer Clostridium saccharobutylicum NCP262 (DSM 13864).</title>
        <authorList>
            <person name="Poehlein A."/>
            <person name="Hartwich K."/>
            <person name="Krabben P."/>
            <person name="Ehrenreich A."/>
            <person name="Liebl W."/>
            <person name="Durre P."/>
            <person name="Gottschalk G."/>
            <person name="Daniel R."/>
        </authorList>
    </citation>
    <scope>NUCLEOTIDE SEQUENCE [LARGE SCALE GENOMIC DNA]</scope>
    <source>
        <strain evidence="3">DSM 13864</strain>
    </source>
</reference>
<proteinExistence type="predicted"/>
<dbReference type="CDD" id="cd00093">
    <property type="entry name" value="HTH_XRE"/>
    <property type="match status" value="1"/>
</dbReference>
<sequence>MLGERIKLLRKDQGITQDQLAEYINVSRSSINGYENGGVEPSLSVLVKIADVFNVSLDYLLGRTEEKHNFNLLDKYTKEFLFKIHELVNNYKIIKK</sequence>
<gene>
    <name evidence="3" type="ORF">CLSA_c30310</name>
</gene>
<dbReference type="KEGG" id="csb:CLSA_c30310"/>
<dbReference type="PATRIC" id="fig|1345695.10.peg.1132"/>
<evidence type="ECO:0000259" key="2">
    <source>
        <dbReference type="PROSITE" id="PS50943"/>
    </source>
</evidence>
<dbReference type="PANTHER" id="PTHR46558:SF11">
    <property type="entry name" value="HTH-TYPE TRANSCRIPTIONAL REGULATOR XRE"/>
    <property type="match status" value="1"/>
</dbReference>
<organism evidence="3 4">
    <name type="scientific">Clostridium saccharobutylicum DSM 13864</name>
    <dbReference type="NCBI Taxonomy" id="1345695"/>
    <lineage>
        <taxon>Bacteria</taxon>
        <taxon>Bacillati</taxon>
        <taxon>Bacillota</taxon>
        <taxon>Clostridia</taxon>
        <taxon>Eubacteriales</taxon>
        <taxon>Clostridiaceae</taxon>
        <taxon>Clostridium</taxon>
    </lineage>
</organism>
<evidence type="ECO:0000313" key="3">
    <source>
        <dbReference type="EMBL" id="AGX43998.1"/>
    </source>
</evidence>
<keyword evidence="1" id="KW-0238">DNA-binding</keyword>
<keyword evidence="4" id="KW-1185">Reference proteome</keyword>
<evidence type="ECO:0000313" key="4">
    <source>
        <dbReference type="Proteomes" id="UP000017118"/>
    </source>
</evidence>
<dbReference type="PANTHER" id="PTHR46558">
    <property type="entry name" value="TRACRIPTIONAL REGULATORY PROTEIN-RELATED-RELATED"/>
    <property type="match status" value="1"/>
</dbReference>
<dbReference type="OrthoDB" id="9811208at2"/>
<dbReference type="Gene3D" id="1.10.260.40">
    <property type="entry name" value="lambda repressor-like DNA-binding domains"/>
    <property type="match status" value="1"/>
</dbReference>
<dbReference type="GeneID" id="55475390"/>
<dbReference type="SMART" id="SM00530">
    <property type="entry name" value="HTH_XRE"/>
    <property type="match status" value="1"/>
</dbReference>
<dbReference type="GO" id="GO:0003677">
    <property type="term" value="F:DNA binding"/>
    <property type="evidence" value="ECO:0007669"/>
    <property type="project" value="UniProtKB-KW"/>
</dbReference>
<dbReference type="Proteomes" id="UP000017118">
    <property type="component" value="Chromosome"/>
</dbReference>
<feature type="domain" description="HTH cro/C1-type" evidence="2">
    <location>
        <begin position="6"/>
        <end position="60"/>
    </location>
</feature>